<dbReference type="EMBL" id="BRXX01000025">
    <property type="protein sequence ID" value="GMH83305.1"/>
    <property type="molecule type" value="Genomic_DNA"/>
</dbReference>
<keyword evidence="1" id="KW-0175">Coiled coil</keyword>
<dbReference type="Pfam" id="PF12237">
    <property type="entry name" value="PCIF1_WW"/>
    <property type="match status" value="1"/>
</dbReference>
<dbReference type="PANTHER" id="PTHR21727">
    <property type="entry name" value="PHOSPHORYLATED CTD INTERACTING FACTOR 1"/>
    <property type="match status" value="1"/>
</dbReference>
<dbReference type="InterPro" id="IPR022035">
    <property type="entry name" value="PCIF1_WW"/>
</dbReference>
<dbReference type="Proteomes" id="UP001165160">
    <property type="component" value="Unassembled WGS sequence"/>
</dbReference>
<feature type="coiled-coil region" evidence="1">
    <location>
        <begin position="936"/>
        <end position="978"/>
    </location>
</feature>
<dbReference type="GO" id="GO:0016422">
    <property type="term" value="F:mRNA (2'-O-methyladenosine-N6-)-methyltransferase activity"/>
    <property type="evidence" value="ECO:0007669"/>
    <property type="project" value="InterPro"/>
</dbReference>
<accession>A0A9W7BBV8</accession>
<sequence length="1686" mass="186710">MSHSVTITALLQSCMSHSTPCFIYTCSNQTLPICLRHMILARPSYSQQDTTHDEGNAADSAAAYAKPFGGSQTGLGSNSIRPASSLNSYHSFILDHSRSPLKTPPTLLFLINYQTSQIHGPFVALSPESTVPHDAYFSGRFRRQVSVVPVLSSVLSSPIPHDWSKGSGNTNDTLKYLSNFTDSPSTTFESLDCLKTKEEKEILAEACLERLTEEMNCFWVKGRQELKRINRTSAKVIPSLSEDPPSSPSTPASRRVSAYSLRLQTSPLSLQIVPPTSSYSNVYYSILKTLIKSIPVTYSTSSASGVCLIPESSSGIKDSQIENVLLSLDYLSRLCGYGLSIISRLDLRYCRFIEERVRRFGSAMPPTEEHRARLERLRKAGNRICHEGPGGAVEVIEEEVVIDCLETVIEEFRVETFNTFAPILTELKRKEIKKIEAGDWINCPEEIFDEYKTQQAEVKVDDGLNMTEEDFPSLMGPADAAKRKPQSPVPPPGLPPCLLPGLPPGLPQTKQQMPNIPLPLAPAAVEKAGELSVKANTFTPNPVKKELSQAVSAPAFIPGSGIDYMKESHSIASICKFTAKPPPVYYYSCSQTSLSNQAATPTSAPVVLQLINFKRVVVLGCPETKVQAVFSDGKRLCVGLLNLSMLKSLHGMGQVLLPGNFYKLKKFRANLRACIVEIEEVGREMRYAWSYGDVVEIMALEERKEYKKGYVGRPVEFCFNGGGGEIKFRGDKLPLPFKRFEPKDAGSPAPEIAAATSSAPPPAAALMLPLPEFQVAKQIERSAIPRPPPVVREEQRTYPGQAYVFHCATSTREECVSRKLFGGPSMGAYKSIEPGSILFLYQINTKEIEGPFKALSEVRKDIVPEAWGGQFRFQCRIDKLGANVLKVPRKDVQHIIGGGRLNTLNERKQQQLIEYFRYRGWNSYQHEAAVTVNQQVAQMRAAAEKEYRERVAAEERRVTQLNEKIKKKREQVKAYNAKVAAGETKMSKAGTGKATSRAPSVPAFKEKTAADFEAELRVQQPQNTNGHGAEFSVLRMWEGLTFVDIDEQMFKMSKRILEQSSTGSLDKKTFEGFVRAVENCRKANTSKFNFQGVATAVASILTLADFNTGKLEAYRNYVLQFVSTALGGPEDIVHAWNRVLVNCGSDPISTPENGGDNVGAASNDTLGMLQQLQKLVVAKPSQNVSPTGKGNPKGYTDVLGLLGMKEQAEKIEVEGGAKAVSATPKKVASNPNLINMQKAASKIIEEHPSVCLFRNLRFARLIETILKKSKYSPDVSKAKYPSLSKFTRQDLRNSLKDVVQQYIFRALSTIELEGIEARESCDSVIVVLEDDETMRSMIAEILESQKGKLPGMKFPESESFAKTIAKEIILASNEIFSLKSEHTSSYITDQSLGMAVRTDDSDSRVYITYAENGRNYEFGIFAHYYNLLKCSYTSRASEGALFVDPDGERVNCRIFNLLGRYEVLGFLRPGYQAALSDKVMGVLEEVLEVECECFASPLNRSLGKFCSMFGDTDYWFGSYGSFWKVEVGGGSWECNPPFDEFSIEQAFVKILRELKNNVDVPLSFAIIVPWLTDTHTIATGRHDVVGPDFSTYVTQCVRVDDAKFSLGMQHVEGGHFKAPGPTMVCIAQNSLGRSRYKIDESGVKKILQAFSEKPNGKEDKAVNTFEEEGWVGLREVVDETDDSDND</sequence>
<comment type="caution">
    <text evidence="3">The sequence shown here is derived from an EMBL/GenBank/DDBJ whole genome shotgun (WGS) entry which is preliminary data.</text>
</comment>
<name>A0A9W7BBV8_9STRA</name>
<dbReference type="PANTHER" id="PTHR21727:SF0">
    <property type="entry name" value="MRNA (2'-O-METHYLADENOSINE-N(6)-)-METHYLTRANSFERASE"/>
    <property type="match status" value="1"/>
</dbReference>
<organism evidence="3 4">
    <name type="scientific">Triparma verrucosa</name>
    <dbReference type="NCBI Taxonomy" id="1606542"/>
    <lineage>
        <taxon>Eukaryota</taxon>
        <taxon>Sar</taxon>
        <taxon>Stramenopiles</taxon>
        <taxon>Ochrophyta</taxon>
        <taxon>Bolidophyceae</taxon>
        <taxon>Parmales</taxon>
        <taxon>Triparmaceae</taxon>
        <taxon>Triparma</taxon>
    </lineage>
</organism>
<evidence type="ECO:0000313" key="3">
    <source>
        <dbReference type="EMBL" id="GMH83305.1"/>
    </source>
</evidence>
<feature type="domain" description="DCD" evidence="2">
    <location>
        <begin position="798"/>
        <end position="932"/>
    </location>
</feature>
<evidence type="ECO:0000313" key="4">
    <source>
        <dbReference type="Proteomes" id="UP001165160"/>
    </source>
</evidence>
<dbReference type="Pfam" id="PF10539">
    <property type="entry name" value="Dev_Cell_Death"/>
    <property type="match status" value="1"/>
</dbReference>
<dbReference type="InterPro" id="IPR013989">
    <property type="entry name" value="Dev_and_cell_death_domain"/>
</dbReference>
<keyword evidence="4" id="KW-1185">Reference proteome</keyword>
<protein>
    <recommendedName>
        <fullName evidence="2">DCD domain-containing protein</fullName>
    </recommendedName>
</protein>
<proteinExistence type="predicted"/>
<dbReference type="PROSITE" id="PS51222">
    <property type="entry name" value="DCD"/>
    <property type="match status" value="1"/>
</dbReference>
<evidence type="ECO:0000259" key="2">
    <source>
        <dbReference type="PROSITE" id="PS51222"/>
    </source>
</evidence>
<gene>
    <name evidence="3" type="ORF">TrVE_jg6472</name>
</gene>
<evidence type="ECO:0000256" key="1">
    <source>
        <dbReference type="SAM" id="Coils"/>
    </source>
</evidence>
<dbReference type="InterPro" id="IPR039881">
    <property type="entry name" value="PCIF1-like"/>
</dbReference>
<reference evidence="4" key="1">
    <citation type="journal article" date="2023" name="Commun. Biol.">
        <title>Genome analysis of Parmales, the sister group of diatoms, reveals the evolutionary specialization of diatoms from phago-mixotrophs to photoautotrophs.</title>
        <authorList>
            <person name="Ban H."/>
            <person name="Sato S."/>
            <person name="Yoshikawa S."/>
            <person name="Yamada K."/>
            <person name="Nakamura Y."/>
            <person name="Ichinomiya M."/>
            <person name="Sato N."/>
            <person name="Blanc-Mathieu R."/>
            <person name="Endo H."/>
            <person name="Kuwata A."/>
            <person name="Ogata H."/>
        </authorList>
    </citation>
    <scope>NUCLEOTIDE SEQUENCE [LARGE SCALE GENOMIC DNA]</scope>
    <source>
        <strain evidence="4">NIES 3699</strain>
    </source>
</reference>
<dbReference type="SMART" id="SM00767">
    <property type="entry name" value="DCD"/>
    <property type="match status" value="1"/>
</dbReference>
<dbReference type="GO" id="GO:0099122">
    <property type="term" value="F:RNA polymerase II C-terminal domain binding"/>
    <property type="evidence" value="ECO:0007669"/>
    <property type="project" value="InterPro"/>
</dbReference>